<feature type="compositionally biased region" description="Polar residues" evidence="1">
    <location>
        <begin position="227"/>
        <end position="240"/>
    </location>
</feature>
<dbReference type="EMBL" id="JALLBG020000312">
    <property type="protein sequence ID" value="KAL3756168.1"/>
    <property type="molecule type" value="Genomic_DNA"/>
</dbReference>
<evidence type="ECO:0000256" key="1">
    <source>
        <dbReference type="SAM" id="MobiDB-lite"/>
    </source>
</evidence>
<feature type="compositionally biased region" description="Basic residues" evidence="1">
    <location>
        <begin position="1"/>
        <end position="10"/>
    </location>
</feature>
<proteinExistence type="predicted"/>
<feature type="compositionally biased region" description="Low complexity" evidence="1">
    <location>
        <begin position="249"/>
        <end position="270"/>
    </location>
</feature>
<sequence length="279" mass="31017">MNMNAHHHNHPQGVSMSAPPSSSSSSSTTNDLLEDWPRRLSGDCWLVDANDQGSVPRRHRQPRRVVTFSKLSSVQIYPHNPMDMRELTYTKEERKKFCADAVAECLRVRKLLHSTPGGFNKDSFKCLIKNNIVALEDIVGIDHMVLGKSASLIKERQELIRSVVSAQFDIDMSDVEKLAAFCASKSSRAVKRARVRAALSCPRKEKDCSSSSNSMEEDSDDAPLWSPNDTRMSPPQTRTPVDNKLIVTSSPLISSPSRRSRRSSSSSSNRARIHTALAA</sequence>
<comment type="caution">
    <text evidence="2">The sequence shown here is derived from an EMBL/GenBank/DDBJ whole genome shotgun (WGS) entry which is preliminary data.</text>
</comment>
<reference evidence="2 3" key="1">
    <citation type="submission" date="2024-10" db="EMBL/GenBank/DDBJ databases">
        <title>Updated reference genomes for cyclostephanoid diatoms.</title>
        <authorList>
            <person name="Roberts W.R."/>
            <person name="Alverson A.J."/>
        </authorList>
    </citation>
    <scope>NUCLEOTIDE SEQUENCE [LARGE SCALE GENOMIC DNA]</scope>
    <source>
        <strain evidence="2 3">AJA232-27</strain>
    </source>
</reference>
<dbReference type="Proteomes" id="UP001530293">
    <property type="component" value="Unassembled WGS sequence"/>
</dbReference>
<protein>
    <submittedName>
        <fullName evidence="2">Uncharacterized protein</fullName>
    </submittedName>
</protein>
<feature type="region of interest" description="Disordered" evidence="1">
    <location>
        <begin position="1"/>
        <end position="32"/>
    </location>
</feature>
<accession>A0ABD3LWN6</accession>
<gene>
    <name evidence="2" type="ORF">ACHAWU_007119</name>
</gene>
<dbReference type="AlphaFoldDB" id="A0ABD3LWN6"/>
<organism evidence="2 3">
    <name type="scientific">Discostella pseudostelligera</name>
    <dbReference type="NCBI Taxonomy" id="259834"/>
    <lineage>
        <taxon>Eukaryota</taxon>
        <taxon>Sar</taxon>
        <taxon>Stramenopiles</taxon>
        <taxon>Ochrophyta</taxon>
        <taxon>Bacillariophyta</taxon>
        <taxon>Coscinodiscophyceae</taxon>
        <taxon>Thalassiosirophycidae</taxon>
        <taxon>Stephanodiscales</taxon>
        <taxon>Stephanodiscaceae</taxon>
        <taxon>Discostella</taxon>
    </lineage>
</organism>
<evidence type="ECO:0000313" key="3">
    <source>
        <dbReference type="Proteomes" id="UP001530293"/>
    </source>
</evidence>
<evidence type="ECO:0000313" key="2">
    <source>
        <dbReference type="EMBL" id="KAL3756168.1"/>
    </source>
</evidence>
<feature type="region of interest" description="Disordered" evidence="1">
    <location>
        <begin position="204"/>
        <end position="279"/>
    </location>
</feature>
<feature type="compositionally biased region" description="Low complexity" evidence="1">
    <location>
        <begin position="15"/>
        <end position="27"/>
    </location>
</feature>
<name>A0ABD3LWN6_9STRA</name>
<keyword evidence="3" id="KW-1185">Reference proteome</keyword>